<evidence type="ECO:0000256" key="13">
    <source>
        <dbReference type="RuleBase" id="RU000688"/>
    </source>
</evidence>
<organism evidence="16 17">
    <name type="scientific">Coilia grayii</name>
    <name type="common">Gray's grenadier anchovy</name>
    <dbReference type="NCBI Taxonomy" id="363190"/>
    <lineage>
        <taxon>Eukaryota</taxon>
        <taxon>Metazoa</taxon>
        <taxon>Chordata</taxon>
        <taxon>Craniata</taxon>
        <taxon>Vertebrata</taxon>
        <taxon>Euteleostomi</taxon>
        <taxon>Actinopterygii</taxon>
        <taxon>Neopterygii</taxon>
        <taxon>Teleostei</taxon>
        <taxon>Clupei</taxon>
        <taxon>Clupeiformes</taxon>
        <taxon>Clupeoidei</taxon>
        <taxon>Engraulidae</taxon>
        <taxon>Coilinae</taxon>
        <taxon>Coilia</taxon>
    </lineage>
</organism>
<evidence type="ECO:0000256" key="4">
    <source>
        <dbReference type="ARBA" id="ARBA00022692"/>
    </source>
</evidence>
<dbReference type="PRINTS" id="PR00245">
    <property type="entry name" value="OLFACTORYR"/>
</dbReference>
<dbReference type="Proteomes" id="UP001591681">
    <property type="component" value="Unassembled WGS sequence"/>
</dbReference>
<evidence type="ECO:0000256" key="10">
    <source>
        <dbReference type="ARBA" id="ARBA00023170"/>
    </source>
</evidence>
<keyword evidence="8 14" id="KW-0472">Membrane</keyword>
<dbReference type="PROSITE" id="PS50262">
    <property type="entry name" value="G_PROTEIN_RECEP_F1_2"/>
    <property type="match status" value="1"/>
</dbReference>
<feature type="transmembrane region" description="Helical" evidence="14">
    <location>
        <begin position="96"/>
        <end position="124"/>
    </location>
</feature>
<evidence type="ECO:0000313" key="16">
    <source>
        <dbReference type="EMBL" id="KAL2096687.1"/>
    </source>
</evidence>
<dbReference type="InterPro" id="IPR017452">
    <property type="entry name" value="GPCR_Rhodpsn_7TM"/>
</dbReference>
<dbReference type="InterPro" id="IPR052921">
    <property type="entry name" value="GPCR1_Superfamily_Member"/>
</dbReference>
<name>A0ABD1KC12_9TELE</name>
<feature type="transmembrane region" description="Helical" evidence="14">
    <location>
        <begin position="243"/>
        <end position="265"/>
    </location>
</feature>
<evidence type="ECO:0000256" key="2">
    <source>
        <dbReference type="ARBA" id="ARBA00022475"/>
    </source>
</evidence>
<sequence length="316" mass="35627">MMSSNVSVYPFFSSALTLESLKLSPPRNYPAFIFGTLVYLVIVFFNTVVLSVIVRSKDLHKPMYIILFNMPLNDLMGATAFFPQMVFSLVTQNISLSHIACILQGVLIHLYGAGALLILTAMAYDRYVAICRPLRYNSIFTNGYLIKLILLMWALDLSLILILFTLLTRPQLCGTQIQDPFCNNAALVRLTCGDTRVNNYYGLFITAFFQSLSLSVVIYTYLQILRACMSGNKTNARSKALHTCATHLVVFLIFEGTILFNVLSYRIQGVSSSLSKFFAVMMLAFPPFVNPLIYGLKTKEIKQKIVVFWEKNVSVF</sequence>
<dbReference type="SMART" id="SM01381">
    <property type="entry name" value="7TM_GPCR_Srsx"/>
    <property type="match status" value="1"/>
</dbReference>
<protein>
    <recommendedName>
        <fullName evidence="14">Olfactory receptor</fullName>
    </recommendedName>
</protein>
<feature type="transmembrane region" description="Helical" evidence="14">
    <location>
        <begin position="31"/>
        <end position="54"/>
    </location>
</feature>
<keyword evidence="12 13" id="KW-0807">Transducer</keyword>
<evidence type="ECO:0000256" key="9">
    <source>
        <dbReference type="ARBA" id="ARBA00023157"/>
    </source>
</evidence>
<comment type="similarity">
    <text evidence="13">Belongs to the G-protein coupled receptor 1 family.</text>
</comment>
<evidence type="ECO:0000256" key="5">
    <source>
        <dbReference type="ARBA" id="ARBA00022725"/>
    </source>
</evidence>
<keyword evidence="10 13" id="KW-0675">Receptor</keyword>
<dbReference type="InterPro" id="IPR000725">
    <property type="entry name" value="Olfact_rcpt"/>
</dbReference>
<dbReference type="GO" id="GO:0004930">
    <property type="term" value="F:G protein-coupled receptor activity"/>
    <property type="evidence" value="ECO:0007669"/>
    <property type="project" value="UniProtKB-KW"/>
</dbReference>
<keyword evidence="11" id="KW-0325">Glycoprotein</keyword>
<comment type="subcellular location">
    <subcellularLocation>
        <location evidence="1 14">Cell membrane</location>
        <topology evidence="1 14">Multi-pass membrane protein</topology>
    </subcellularLocation>
</comment>
<evidence type="ECO:0000259" key="15">
    <source>
        <dbReference type="PROSITE" id="PS50262"/>
    </source>
</evidence>
<keyword evidence="7 13" id="KW-0297">G-protein coupled receptor</keyword>
<dbReference type="Gene3D" id="1.20.1070.10">
    <property type="entry name" value="Rhodopsin 7-helix transmembrane proteins"/>
    <property type="match status" value="1"/>
</dbReference>
<evidence type="ECO:0000313" key="17">
    <source>
        <dbReference type="Proteomes" id="UP001591681"/>
    </source>
</evidence>
<dbReference type="InterPro" id="IPR000276">
    <property type="entry name" value="GPCR_Rhodpsn"/>
</dbReference>
<evidence type="ECO:0000256" key="1">
    <source>
        <dbReference type="ARBA" id="ARBA00004651"/>
    </source>
</evidence>
<dbReference type="SUPFAM" id="SSF81321">
    <property type="entry name" value="Family A G protein-coupled receptor-like"/>
    <property type="match status" value="1"/>
</dbReference>
<evidence type="ECO:0000256" key="8">
    <source>
        <dbReference type="ARBA" id="ARBA00023136"/>
    </source>
</evidence>
<evidence type="ECO:0000256" key="6">
    <source>
        <dbReference type="ARBA" id="ARBA00022989"/>
    </source>
</evidence>
<dbReference type="PANTHER" id="PTHR26451:SF854">
    <property type="entry name" value="ODORANT RECEPTOR-RELATED"/>
    <property type="match status" value="1"/>
</dbReference>
<evidence type="ECO:0000256" key="11">
    <source>
        <dbReference type="ARBA" id="ARBA00023180"/>
    </source>
</evidence>
<gene>
    <name evidence="16" type="ORF">ACEWY4_008835</name>
</gene>
<keyword evidence="4 13" id="KW-0812">Transmembrane</keyword>
<dbReference type="PROSITE" id="PS00237">
    <property type="entry name" value="G_PROTEIN_RECEP_F1_1"/>
    <property type="match status" value="1"/>
</dbReference>
<dbReference type="PRINTS" id="PR00237">
    <property type="entry name" value="GPCRRHODOPSN"/>
</dbReference>
<evidence type="ECO:0000256" key="12">
    <source>
        <dbReference type="ARBA" id="ARBA00023224"/>
    </source>
</evidence>
<evidence type="ECO:0000256" key="3">
    <source>
        <dbReference type="ARBA" id="ARBA00022606"/>
    </source>
</evidence>
<dbReference type="GO" id="GO:0007608">
    <property type="term" value="P:sensory perception of smell"/>
    <property type="evidence" value="ECO:0007669"/>
    <property type="project" value="UniProtKB-KW"/>
</dbReference>
<comment type="caution">
    <text evidence="16">The sequence shown here is derived from an EMBL/GenBank/DDBJ whole genome shotgun (WGS) entry which is preliminary data.</text>
</comment>
<keyword evidence="5 14" id="KW-0552">Olfaction</keyword>
<dbReference type="GO" id="GO:0005886">
    <property type="term" value="C:plasma membrane"/>
    <property type="evidence" value="ECO:0007669"/>
    <property type="project" value="UniProtKB-SubCell"/>
</dbReference>
<dbReference type="PANTHER" id="PTHR26451">
    <property type="entry name" value="G_PROTEIN_RECEP_F1_2 DOMAIN-CONTAINING PROTEIN"/>
    <property type="match status" value="1"/>
</dbReference>
<keyword evidence="2 14" id="KW-1003">Cell membrane</keyword>
<dbReference type="FunFam" id="1.20.1070.10:FF:000024">
    <property type="entry name" value="Olfactory receptor"/>
    <property type="match status" value="1"/>
</dbReference>
<reference evidence="16 17" key="1">
    <citation type="submission" date="2024-09" db="EMBL/GenBank/DDBJ databases">
        <title>A chromosome-level genome assembly of Gray's grenadier anchovy, Coilia grayii.</title>
        <authorList>
            <person name="Fu Z."/>
        </authorList>
    </citation>
    <scope>NUCLEOTIDE SEQUENCE [LARGE SCALE GENOMIC DNA]</scope>
    <source>
        <strain evidence="16">G4</strain>
        <tissue evidence="16">Muscle</tissue>
    </source>
</reference>
<feature type="transmembrane region" description="Helical" evidence="14">
    <location>
        <begin position="66"/>
        <end position="90"/>
    </location>
</feature>
<evidence type="ECO:0000256" key="7">
    <source>
        <dbReference type="ARBA" id="ARBA00023040"/>
    </source>
</evidence>
<evidence type="ECO:0000256" key="14">
    <source>
        <dbReference type="RuleBase" id="RU363047"/>
    </source>
</evidence>
<accession>A0ABD1KC12</accession>
<feature type="transmembrane region" description="Helical" evidence="14">
    <location>
        <begin position="277"/>
        <end position="296"/>
    </location>
</feature>
<feature type="transmembrane region" description="Helical" evidence="14">
    <location>
        <begin position="144"/>
        <end position="167"/>
    </location>
</feature>
<keyword evidence="9" id="KW-1015">Disulfide bond</keyword>
<feature type="transmembrane region" description="Helical" evidence="14">
    <location>
        <begin position="200"/>
        <end position="222"/>
    </location>
</feature>
<dbReference type="Pfam" id="PF13853">
    <property type="entry name" value="7tm_4"/>
    <property type="match status" value="1"/>
</dbReference>
<keyword evidence="17" id="KW-1185">Reference proteome</keyword>
<dbReference type="EMBL" id="JBHFQA010000007">
    <property type="protein sequence ID" value="KAL2096687.1"/>
    <property type="molecule type" value="Genomic_DNA"/>
</dbReference>
<feature type="domain" description="G-protein coupled receptors family 1 profile" evidence="15">
    <location>
        <begin position="45"/>
        <end position="294"/>
    </location>
</feature>
<dbReference type="AlphaFoldDB" id="A0ABD1KC12"/>
<proteinExistence type="inferred from homology"/>
<keyword evidence="3 14" id="KW-0716">Sensory transduction</keyword>
<keyword evidence="6 14" id="KW-1133">Transmembrane helix</keyword>